<reference evidence="1 2" key="1">
    <citation type="journal article" date="2019" name="Int. J. Syst. Evol. Microbiol.">
        <title>The Global Catalogue of Microorganisms (GCM) 10K type strain sequencing project: providing services to taxonomists for standard genome sequencing and annotation.</title>
        <authorList>
            <consortium name="The Broad Institute Genomics Platform"/>
            <consortium name="The Broad Institute Genome Sequencing Center for Infectious Disease"/>
            <person name="Wu L."/>
            <person name="Ma J."/>
        </authorList>
    </citation>
    <scope>NUCLEOTIDE SEQUENCE [LARGE SCALE GENOMIC DNA]</scope>
    <source>
        <strain evidence="1 2">JCM 14901</strain>
    </source>
</reference>
<comment type="caution">
    <text evidence="1">The sequence shown here is derived from an EMBL/GenBank/DDBJ whole genome shotgun (WGS) entry which is preliminary data.</text>
</comment>
<keyword evidence="2" id="KW-1185">Reference proteome</keyword>
<gene>
    <name evidence="1" type="ORF">GCM10009776_29770</name>
</gene>
<accession>A0ABN2R909</accession>
<evidence type="ECO:0000313" key="2">
    <source>
        <dbReference type="Proteomes" id="UP001499933"/>
    </source>
</evidence>
<name>A0ABN2R909_9MICO</name>
<organism evidence="1 2">
    <name type="scientific">Microbacterium deminutum</name>
    <dbReference type="NCBI Taxonomy" id="344164"/>
    <lineage>
        <taxon>Bacteria</taxon>
        <taxon>Bacillati</taxon>
        <taxon>Actinomycetota</taxon>
        <taxon>Actinomycetes</taxon>
        <taxon>Micrococcales</taxon>
        <taxon>Microbacteriaceae</taxon>
        <taxon>Microbacterium</taxon>
    </lineage>
</organism>
<sequence length="39" mass="3957">MMHMTATGITTPDGGFARAFAVGTGSFGAFQNGRAHTAI</sequence>
<evidence type="ECO:0000313" key="1">
    <source>
        <dbReference type="EMBL" id="GAA1964991.1"/>
    </source>
</evidence>
<dbReference type="EMBL" id="BAAAOG010000007">
    <property type="protein sequence ID" value="GAA1964991.1"/>
    <property type="molecule type" value="Genomic_DNA"/>
</dbReference>
<dbReference type="Proteomes" id="UP001499933">
    <property type="component" value="Unassembled WGS sequence"/>
</dbReference>
<proteinExistence type="predicted"/>
<protein>
    <submittedName>
        <fullName evidence="1">Uncharacterized protein</fullName>
    </submittedName>
</protein>